<evidence type="ECO:0000256" key="1">
    <source>
        <dbReference type="SAM" id="MobiDB-lite"/>
    </source>
</evidence>
<feature type="region of interest" description="Disordered" evidence="1">
    <location>
        <begin position="73"/>
        <end position="117"/>
    </location>
</feature>
<sequence length="154" mass="17220">MVQRKVTCPKCWPATTSRSSGLSGHASPPPSLPNHRLLFVKCAFRKPWLLSSVQSATLKLPFCQPAITSFGGYGNYPSKKTHNEREAESSEEYDLRMGKLMSNQPIRIPVPTRRDNDRNAQIQAEAVGRTAMLTSQVSHVHPGEPADEHQGRWR</sequence>
<name>A0AAD9A8N8_9PEZI</name>
<dbReference type="EMBL" id="JAQOWY010000352">
    <property type="protein sequence ID" value="KAK1843553.1"/>
    <property type="molecule type" value="Genomic_DNA"/>
</dbReference>
<accession>A0AAD9A8N8</accession>
<feature type="compositionally biased region" description="Basic and acidic residues" evidence="1">
    <location>
        <begin position="81"/>
        <end position="97"/>
    </location>
</feature>
<comment type="caution">
    <text evidence="2">The sequence shown here is derived from an EMBL/GenBank/DDBJ whole genome shotgun (WGS) entry which is preliminary data.</text>
</comment>
<protein>
    <submittedName>
        <fullName evidence="2">Uncharacterized protein</fullName>
    </submittedName>
</protein>
<reference evidence="2" key="1">
    <citation type="submission" date="2023-01" db="EMBL/GenBank/DDBJ databases">
        <title>Colletotrichum chrysophilum M932 genome sequence.</title>
        <authorList>
            <person name="Baroncelli R."/>
        </authorList>
    </citation>
    <scope>NUCLEOTIDE SEQUENCE</scope>
    <source>
        <strain evidence="2">M932</strain>
    </source>
</reference>
<feature type="region of interest" description="Disordered" evidence="1">
    <location>
        <begin position="135"/>
        <end position="154"/>
    </location>
</feature>
<keyword evidence="3" id="KW-1185">Reference proteome</keyword>
<gene>
    <name evidence="2" type="ORF">CCHR01_13816</name>
</gene>
<organism evidence="2 3">
    <name type="scientific">Colletotrichum chrysophilum</name>
    <dbReference type="NCBI Taxonomy" id="1836956"/>
    <lineage>
        <taxon>Eukaryota</taxon>
        <taxon>Fungi</taxon>
        <taxon>Dikarya</taxon>
        <taxon>Ascomycota</taxon>
        <taxon>Pezizomycotina</taxon>
        <taxon>Sordariomycetes</taxon>
        <taxon>Hypocreomycetidae</taxon>
        <taxon>Glomerellales</taxon>
        <taxon>Glomerellaceae</taxon>
        <taxon>Colletotrichum</taxon>
        <taxon>Colletotrichum gloeosporioides species complex</taxon>
    </lineage>
</organism>
<feature type="compositionally biased region" description="Basic and acidic residues" evidence="1">
    <location>
        <begin position="141"/>
        <end position="154"/>
    </location>
</feature>
<proteinExistence type="predicted"/>
<evidence type="ECO:0000313" key="2">
    <source>
        <dbReference type="EMBL" id="KAK1843553.1"/>
    </source>
</evidence>
<dbReference type="AlphaFoldDB" id="A0AAD9A8N8"/>
<evidence type="ECO:0000313" key="3">
    <source>
        <dbReference type="Proteomes" id="UP001243330"/>
    </source>
</evidence>
<dbReference type="Proteomes" id="UP001243330">
    <property type="component" value="Unassembled WGS sequence"/>
</dbReference>